<dbReference type="Proteomes" id="UP000014073">
    <property type="component" value="Unassembled WGS sequence"/>
</dbReference>
<evidence type="ECO:0000256" key="2">
    <source>
        <dbReference type="ARBA" id="ARBA00022679"/>
    </source>
</evidence>
<dbReference type="CDD" id="cd03357">
    <property type="entry name" value="LbH_MAT_GAT"/>
    <property type="match status" value="1"/>
</dbReference>
<dbReference type="Gene3D" id="2.160.10.10">
    <property type="entry name" value="Hexapeptide repeat proteins"/>
    <property type="match status" value="1"/>
</dbReference>
<evidence type="ECO:0000256" key="1">
    <source>
        <dbReference type="ARBA" id="ARBA00007274"/>
    </source>
</evidence>
<gene>
    <name evidence="7" type="ORF">BACCOPRO_02714</name>
</gene>
<dbReference type="Pfam" id="PF00132">
    <property type="entry name" value="Hexapep"/>
    <property type="match status" value="1"/>
</dbReference>
<dbReference type="FunFam" id="2.160.10.10:FF:000025">
    <property type="entry name" value="Hexapeptide-repeat containing-acetyltransferase"/>
    <property type="match status" value="1"/>
</dbReference>
<dbReference type="InterPro" id="IPR001451">
    <property type="entry name" value="Hexapep"/>
</dbReference>
<protein>
    <recommendedName>
        <fullName evidence="5">Nodulation protein L</fullName>
    </recommendedName>
</protein>
<dbReference type="STRING" id="547042.BACCOPRO_02714"/>
<keyword evidence="8" id="KW-1185">Reference proteome</keyword>
<dbReference type="InterPro" id="IPR051159">
    <property type="entry name" value="Hexapeptide_acetyltransf"/>
</dbReference>
<dbReference type="GO" id="GO:0008374">
    <property type="term" value="F:O-acyltransferase activity"/>
    <property type="evidence" value="ECO:0007669"/>
    <property type="project" value="TreeGrafter"/>
</dbReference>
<evidence type="ECO:0000259" key="6">
    <source>
        <dbReference type="SMART" id="SM01266"/>
    </source>
</evidence>
<dbReference type="InterPro" id="IPR024688">
    <property type="entry name" value="Mac_dom"/>
</dbReference>
<name>S0FBJ7_9BACT</name>
<keyword evidence="3 7" id="KW-0012">Acyltransferase</keyword>
<dbReference type="PANTHER" id="PTHR23416">
    <property type="entry name" value="SIALIC ACID SYNTHASE-RELATED"/>
    <property type="match status" value="1"/>
</dbReference>
<dbReference type="HOGENOM" id="CLU_051638_3_0_10"/>
<evidence type="ECO:0000313" key="8">
    <source>
        <dbReference type="Proteomes" id="UP000014073"/>
    </source>
</evidence>
<evidence type="ECO:0000313" key="7">
    <source>
        <dbReference type="EMBL" id="EEF77197.1"/>
    </source>
</evidence>
<accession>S0FBJ7</accession>
<keyword evidence="2 7" id="KW-0808">Transferase</keyword>
<reference evidence="7 8" key="1">
    <citation type="submission" date="2008-12" db="EMBL/GenBank/DDBJ databases">
        <authorList>
            <person name="Fulton L."/>
            <person name="Clifton S."/>
            <person name="Fulton B."/>
            <person name="Xu J."/>
            <person name="Minx P."/>
            <person name="Pepin K.H."/>
            <person name="Johnson M."/>
            <person name="Bhonagiri V."/>
            <person name="Nash W.E."/>
            <person name="Mardis E.R."/>
            <person name="Wilson R.K."/>
        </authorList>
    </citation>
    <scope>NUCLEOTIDE SEQUENCE [LARGE SCALE GENOMIC DNA]</scope>
    <source>
        <strain evidence="7 8">DSM 18228</strain>
    </source>
</reference>
<comment type="similarity">
    <text evidence="1">Belongs to the transferase hexapeptide repeat family.</text>
</comment>
<evidence type="ECO:0000256" key="3">
    <source>
        <dbReference type="ARBA" id="ARBA00023315"/>
    </source>
</evidence>
<evidence type="ECO:0000256" key="5">
    <source>
        <dbReference type="ARBA" id="ARBA00067695"/>
    </source>
</evidence>
<comment type="caution">
    <text evidence="7">The sequence shown here is derived from an EMBL/GenBank/DDBJ whole genome shotgun (WGS) entry which is preliminary data.</text>
</comment>
<organism evidence="7 8">
    <name type="scientific">Phocaeicola coprophilus DSM 18228 = JCM 13818</name>
    <dbReference type="NCBI Taxonomy" id="547042"/>
    <lineage>
        <taxon>Bacteria</taxon>
        <taxon>Pseudomonadati</taxon>
        <taxon>Bacteroidota</taxon>
        <taxon>Bacteroidia</taxon>
        <taxon>Bacteroidales</taxon>
        <taxon>Bacteroidaceae</taxon>
        <taxon>Phocaeicola</taxon>
    </lineage>
</organism>
<dbReference type="GO" id="GO:0016407">
    <property type="term" value="F:acetyltransferase activity"/>
    <property type="evidence" value="ECO:0007669"/>
    <property type="project" value="InterPro"/>
</dbReference>
<dbReference type="AlphaFoldDB" id="S0FBJ7"/>
<dbReference type="SUPFAM" id="SSF51161">
    <property type="entry name" value="Trimeric LpxA-like enzymes"/>
    <property type="match status" value="1"/>
</dbReference>
<sequence length="192" mass="21285">MESERMNEIEKMRNGLLADFTAPEVQESFRYCKTLLARFRTMSTYDADYRSVLEQLIPGIPSTTVVVPPFHCDHGHGIRLGEHVYINAGCTFLDGACITIGDYTLIAPNVQIYTPHHPLDYRERRESKEYSYPVTIGKDCWIGGGAIILPGVTIGDRCIIGAGSVVTRDVPSDSLAVGNPAVVKRRLNTPEE</sequence>
<evidence type="ECO:0000256" key="4">
    <source>
        <dbReference type="ARBA" id="ARBA00055587"/>
    </source>
</evidence>
<dbReference type="GO" id="GO:0005829">
    <property type="term" value="C:cytosol"/>
    <property type="evidence" value="ECO:0007669"/>
    <property type="project" value="TreeGrafter"/>
</dbReference>
<dbReference type="eggNOG" id="COG0110">
    <property type="taxonomic scope" value="Bacteria"/>
</dbReference>
<dbReference type="PANTHER" id="PTHR23416:SF23">
    <property type="entry name" value="ACETYLTRANSFERASE C18B11.09C-RELATED"/>
    <property type="match status" value="1"/>
</dbReference>
<dbReference type="InterPro" id="IPR011004">
    <property type="entry name" value="Trimer_LpxA-like_sf"/>
</dbReference>
<feature type="domain" description="Maltose/galactoside acetyltransferase" evidence="6">
    <location>
        <begin position="9"/>
        <end position="62"/>
    </location>
</feature>
<comment type="function">
    <text evidence="4">Acetyltransferase implicated in the O-acetylation of Nod factors.</text>
</comment>
<dbReference type="EMBL" id="ACBW01000174">
    <property type="protein sequence ID" value="EEF77197.1"/>
    <property type="molecule type" value="Genomic_DNA"/>
</dbReference>
<dbReference type="SMART" id="SM01266">
    <property type="entry name" value="Mac"/>
    <property type="match status" value="1"/>
</dbReference>
<proteinExistence type="inferred from homology"/>